<keyword evidence="10 14" id="KW-0418">Kinase</keyword>
<evidence type="ECO:0000256" key="8">
    <source>
        <dbReference type="ARBA" id="ARBA00022679"/>
    </source>
</evidence>
<dbReference type="GO" id="GO:0004594">
    <property type="term" value="F:pantothenate kinase activity"/>
    <property type="evidence" value="ECO:0007669"/>
    <property type="project" value="UniProtKB-UniRule"/>
</dbReference>
<evidence type="ECO:0000256" key="7">
    <source>
        <dbReference type="ARBA" id="ARBA00022490"/>
    </source>
</evidence>
<dbReference type="GO" id="GO:0005737">
    <property type="term" value="C:cytoplasm"/>
    <property type="evidence" value="ECO:0007669"/>
    <property type="project" value="UniProtKB-SubCell"/>
</dbReference>
<dbReference type="Proteomes" id="UP000051139">
    <property type="component" value="Unassembled WGS sequence"/>
</dbReference>
<feature type="domain" description="Phosphoribulokinase/uridine kinase" evidence="16">
    <location>
        <begin position="89"/>
        <end position="236"/>
    </location>
</feature>
<dbReference type="Pfam" id="PF00485">
    <property type="entry name" value="PRK"/>
    <property type="match status" value="1"/>
</dbReference>
<evidence type="ECO:0000256" key="4">
    <source>
        <dbReference type="ARBA" id="ARBA00006087"/>
    </source>
</evidence>
<comment type="similarity">
    <text evidence="4 14 15">Belongs to the prokaryotic pantothenate kinase family.</text>
</comment>
<evidence type="ECO:0000256" key="9">
    <source>
        <dbReference type="ARBA" id="ARBA00022741"/>
    </source>
</evidence>
<evidence type="ECO:0000256" key="6">
    <source>
        <dbReference type="ARBA" id="ARBA00015080"/>
    </source>
</evidence>
<dbReference type="SUPFAM" id="SSF52540">
    <property type="entry name" value="P-loop containing nucleoside triphosphate hydrolases"/>
    <property type="match status" value="1"/>
</dbReference>
<dbReference type="PATRIC" id="fig|348151.3.peg.1334"/>
<evidence type="ECO:0000256" key="11">
    <source>
        <dbReference type="ARBA" id="ARBA00022840"/>
    </source>
</evidence>
<keyword evidence="11 14" id="KW-0067">ATP-binding</keyword>
<feature type="binding site" evidence="14">
    <location>
        <begin position="93"/>
        <end position="100"/>
    </location>
    <ligand>
        <name>ATP</name>
        <dbReference type="ChEBI" id="CHEBI:30616"/>
    </ligand>
</feature>
<keyword evidence="12 14" id="KW-0173">Coenzyme A biosynthesis</keyword>
<evidence type="ECO:0000313" key="18">
    <source>
        <dbReference type="Proteomes" id="UP000051139"/>
    </source>
</evidence>
<comment type="catalytic activity">
    <reaction evidence="1 14 15">
        <text>(R)-pantothenate + ATP = (R)-4'-phosphopantothenate + ADP + H(+)</text>
        <dbReference type="Rhea" id="RHEA:16373"/>
        <dbReference type="ChEBI" id="CHEBI:10986"/>
        <dbReference type="ChEBI" id="CHEBI:15378"/>
        <dbReference type="ChEBI" id="CHEBI:29032"/>
        <dbReference type="ChEBI" id="CHEBI:30616"/>
        <dbReference type="ChEBI" id="CHEBI:456216"/>
        <dbReference type="EC" id="2.7.1.33"/>
    </reaction>
</comment>
<dbReference type="InterPro" id="IPR006083">
    <property type="entry name" value="PRK/URK"/>
</dbReference>
<dbReference type="NCBIfam" id="TIGR00554">
    <property type="entry name" value="panK_bact"/>
    <property type="match status" value="1"/>
</dbReference>
<gene>
    <name evidence="14" type="primary">coaA</name>
    <name evidence="17" type="ORF">IV55_GL001297</name>
</gene>
<accession>A0A0R2L3K7</accession>
<reference evidence="17 18" key="1">
    <citation type="journal article" date="2015" name="Genome Announc.">
        <title>Expanding the biotechnology potential of lactobacilli through comparative genomics of 213 strains and associated genera.</title>
        <authorList>
            <person name="Sun Z."/>
            <person name="Harris H.M."/>
            <person name="McCann A."/>
            <person name="Guo C."/>
            <person name="Argimon S."/>
            <person name="Zhang W."/>
            <person name="Yang X."/>
            <person name="Jeffery I.B."/>
            <person name="Cooney J.C."/>
            <person name="Kagawa T.F."/>
            <person name="Liu W."/>
            <person name="Song Y."/>
            <person name="Salvetti E."/>
            <person name="Wrobel A."/>
            <person name="Rasinkangas P."/>
            <person name="Parkhill J."/>
            <person name="Rea M.C."/>
            <person name="O'Sullivan O."/>
            <person name="Ritari J."/>
            <person name="Douillard F.P."/>
            <person name="Paul Ross R."/>
            <person name="Yang R."/>
            <person name="Briner A.E."/>
            <person name="Felis G.E."/>
            <person name="de Vos W.M."/>
            <person name="Barrangou R."/>
            <person name="Klaenhammer T.R."/>
            <person name="Caufield P.W."/>
            <person name="Cui Y."/>
            <person name="Zhang H."/>
            <person name="O'Toole P.W."/>
        </authorList>
    </citation>
    <scope>NUCLEOTIDE SEQUENCE [LARGE SCALE GENOMIC DNA]</scope>
    <source>
        <strain evidence="17 18">DSM 22696</strain>
    </source>
</reference>
<comment type="subcellular location">
    <subcellularLocation>
        <location evidence="2 14 15">Cytoplasm</location>
    </subcellularLocation>
</comment>
<name>A0A0R2L3K7_9LACO</name>
<dbReference type="STRING" id="348151.IV55_GL001297"/>
<keyword evidence="8 14" id="KW-0808">Transferase</keyword>
<evidence type="ECO:0000256" key="14">
    <source>
        <dbReference type="HAMAP-Rule" id="MF_00215"/>
    </source>
</evidence>
<dbReference type="InterPro" id="IPR004566">
    <property type="entry name" value="PanK"/>
</dbReference>
<evidence type="ECO:0000256" key="15">
    <source>
        <dbReference type="RuleBase" id="RU003530"/>
    </source>
</evidence>
<evidence type="ECO:0000256" key="3">
    <source>
        <dbReference type="ARBA" id="ARBA00005225"/>
    </source>
</evidence>
<dbReference type="Gene3D" id="3.40.50.300">
    <property type="entry name" value="P-loop containing nucleotide triphosphate hydrolases"/>
    <property type="match status" value="1"/>
</dbReference>
<dbReference type="GO" id="GO:0015937">
    <property type="term" value="P:coenzyme A biosynthetic process"/>
    <property type="evidence" value="ECO:0007669"/>
    <property type="project" value="UniProtKB-UniRule"/>
</dbReference>
<dbReference type="PANTHER" id="PTHR10285">
    <property type="entry name" value="URIDINE KINASE"/>
    <property type="match status" value="1"/>
</dbReference>
<evidence type="ECO:0000313" key="17">
    <source>
        <dbReference type="EMBL" id="KRN96335.1"/>
    </source>
</evidence>
<dbReference type="EC" id="2.7.1.33" evidence="5 14"/>
<keyword evidence="9 14" id="KW-0547">Nucleotide-binding</keyword>
<evidence type="ECO:0000256" key="10">
    <source>
        <dbReference type="ARBA" id="ARBA00022777"/>
    </source>
</evidence>
<dbReference type="GO" id="GO:0005524">
    <property type="term" value="F:ATP binding"/>
    <property type="evidence" value="ECO:0007669"/>
    <property type="project" value="UniProtKB-UniRule"/>
</dbReference>
<proteinExistence type="inferred from homology"/>
<comment type="caution">
    <text evidence="17">The sequence shown here is derived from an EMBL/GenBank/DDBJ whole genome shotgun (WGS) entry which is preliminary data.</text>
</comment>
<dbReference type="HAMAP" id="MF_00215">
    <property type="entry name" value="Pantothen_kinase_1"/>
    <property type="match status" value="1"/>
</dbReference>
<dbReference type="AlphaFoldDB" id="A0A0R2L3K7"/>
<evidence type="ECO:0000256" key="13">
    <source>
        <dbReference type="ARBA" id="ARBA00032866"/>
    </source>
</evidence>
<keyword evidence="18" id="KW-1185">Reference proteome</keyword>
<dbReference type="InterPro" id="IPR027417">
    <property type="entry name" value="P-loop_NTPase"/>
</dbReference>
<protein>
    <recommendedName>
        <fullName evidence="6 14">Pantothenate kinase</fullName>
        <ecNumber evidence="5 14">2.7.1.33</ecNumber>
    </recommendedName>
    <alternativeName>
        <fullName evidence="13 14">Pantothenic acid kinase</fullName>
    </alternativeName>
</protein>
<dbReference type="PIRSF" id="PIRSF000545">
    <property type="entry name" value="Pantothenate_kin"/>
    <property type="match status" value="1"/>
</dbReference>
<dbReference type="CDD" id="cd02025">
    <property type="entry name" value="PanK"/>
    <property type="match status" value="1"/>
</dbReference>
<evidence type="ECO:0000256" key="1">
    <source>
        <dbReference type="ARBA" id="ARBA00001206"/>
    </source>
</evidence>
<evidence type="ECO:0000256" key="2">
    <source>
        <dbReference type="ARBA" id="ARBA00004496"/>
    </source>
</evidence>
<comment type="pathway">
    <text evidence="3 14 15">Cofactor biosynthesis; coenzyme A biosynthesis; CoA from (R)-pantothenate: step 1/5.</text>
</comment>
<evidence type="ECO:0000256" key="5">
    <source>
        <dbReference type="ARBA" id="ARBA00012102"/>
    </source>
</evidence>
<organism evidence="17 18">
    <name type="scientific">Furfurilactobacillus siliginis</name>
    <dbReference type="NCBI Taxonomy" id="348151"/>
    <lineage>
        <taxon>Bacteria</taxon>
        <taxon>Bacillati</taxon>
        <taxon>Bacillota</taxon>
        <taxon>Bacilli</taxon>
        <taxon>Lactobacillales</taxon>
        <taxon>Lactobacillaceae</taxon>
        <taxon>Furfurilactobacillus</taxon>
    </lineage>
</organism>
<evidence type="ECO:0000259" key="16">
    <source>
        <dbReference type="Pfam" id="PF00485"/>
    </source>
</evidence>
<evidence type="ECO:0000256" key="12">
    <source>
        <dbReference type="ARBA" id="ARBA00022993"/>
    </source>
</evidence>
<sequence length="310" mass="36110">MMMVEKLGNYDRFERDHWRNLFDAETVPLDQVDLDAIQSLNDRISVADVKEIYMPLVHYLLMRYDEFQRVNDDRSAFLKTPRRHVPFLMGIAGSVAVGKSTSARLLALLLHHLHPELNVQQITTDGFLYPNSVLEKKGLLDDKGFPDSYDMGKLIQFLNDVKQSKPKVTAPKYSHQVYDVIPDEVDIVDQPDILIVEGINVLQLPSQAELFVSDFFDFSLYVDADPKLIEHWYLERFGMLLDSAFNDPTNYYHELATSSREDAFLYARQVWDAVNLRNLNEYILPTRNRANVILHKMQHHMIDAVYLRQY</sequence>
<dbReference type="EMBL" id="JQCB01000004">
    <property type="protein sequence ID" value="KRN96335.1"/>
    <property type="molecule type" value="Genomic_DNA"/>
</dbReference>
<keyword evidence="7 14" id="KW-0963">Cytoplasm</keyword>
<dbReference type="UniPathway" id="UPA00241">
    <property type="reaction ID" value="UER00352"/>
</dbReference>